<dbReference type="OrthoDB" id="1072672at2"/>
<dbReference type="RefSeq" id="WP_059054334.1">
    <property type="nucleotide sequence ID" value="NZ_LOJF01000009.1"/>
</dbReference>
<sequence>MSNAPQVAGSTEEERRAYVKERFPCIADCDQCGFCAAYHGRDPETAYADYIAGRAEFLEVSLRYRR</sequence>
<organism evidence="1 2">
    <name type="scientific">Tractidigestivibacter scatoligenes</name>
    <name type="common">Olsenella scatoligenes</name>
    <dbReference type="NCBI Taxonomy" id="1299998"/>
    <lineage>
        <taxon>Bacteria</taxon>
        <taxon>Bacillati</taxon>
        <taxon>Actinomycetota</taxon>
        <taxon>Coriobacteriia</taxon>
        <taxon>Coriobacteriales</taxon>
        <taxon>Atopobiaceae</taxon>
        <taxon>Tractidigestivibacter</taxon>
    </lineage>
</organism>
<dbReference type="AlphaFoldDB" id="A0A117J4P2"/>
<name>A0A117J4P2_TRASO</name>
<dbReference type="EMBL" id="LOJF01000009">
    <property type="protein sequence ID" value="KUH58364.1"/>
    <property type="molecule type" value="Genomic_DNA"/>
</dbReference>
<reference evidence="1 2" key="1">
    <citation type="submission" date="2015-12" db="EMBL/GenBank/DDBJ databases">
        <title>Draft Genome Sequence of Olsenella scatoligenes SK9K4T; a Producer of 3-Methylindole- (skatole) and 4-Methylphenol- (p-cresol) Isolated from Pig Feces.</title>
        <authorList>
            <person name="Li X."/>
            <person name="Borg B."/>
            <person name="Canibe N."/>
        </authorList>
    </citation>
    <scope>NUCLEOTIDE SEQUENCE [LARGE SCALE GENOMIC DNA]</scope>
    <source>
        <strain evidence="1 2">SK9K4</strain>
    </source>
</reference>
<accession>A0A117J4P2</accession>
<protein>
    <submittedName>
        <fullName evidence="1">Uncharacterized protein</fullName>
    </submittedName>
</protein>
<evidence type="ECO:0000313" key="2">
    <source>
        <dbReference type="Proteomes" id="UP000054078"/>
    </source>
</evidence>
<keyword evidence="2" id="KW-1185">Reference proteome</keyword>
<proteinExistence type="predicted"/>
<comment type="caution">
    <text evidence="1">The sequence shown here is derived from an EMBL/GenBank/DDBJ whole genome shotgun (WGS) entry which is preliminary data.</text>
</comment>
<dbReference type="STRING" id="1299998.AUL39_04975"/>
<dbReference type="Proteomes" id="UP000054078">
    <property type="component" value="Unassembled WGS sequence"/>
</dbReference>
<evidence type="ECO:0000313" key="1">
    <source>
        <dbReference type="EMBL" id="KUH58364.1"/>
    </source>
</evidence>
<gene>
    <name evidence="1" type="ORF">AUL39_04975</name>
</gene>